<keyword evidence="2" id="KW-1185">Reference proteome</keyword>
<dbReference type="AlphaFoldDB" id="A0A1T5LAC9"/>
<dbReference type="OrthoDB" id="675724at2"/>
<dbReference type="STRING" id="688867.SAMN05660236_2829"/>
<dbReference type="Proteomes" id="UP000190961">
    <property type="component" value="Unassembled WGS sequence"/>
</dbReference>
<proteinExistence type="predicted"/>
<evidence type="ECO:0000313" key="2">
    <source>
        <dbReference type="Proteomes" id="UP000190961"/>
    </source>
</evidence>
<sequence length="72" mass="8218">MSQAFVRENDDLWLHDVSPTMNALIAFLTNENGGIRVYEQKNYTDNAGKQVHVMSNGLSYSKDERGKWEVVV</sequence>
<dbReference type="RefSeq" id="WP_079687403.1">
    <property type="nucleotide sequence ID" value="NZ_FUZU01000002.1"/>
</dbReference>
<dbReference type="EMBL" id="FUZU01000002">
    <property type="protein sequence ID" value="SKC72903.1"/>
    <property type="molecule type" value="Genomic_DNA"/>
</dbReference>
<organism evidence="1 2">
    <name type="scientific">Ohtaekwangia koreensis</name>
    <dbReference type="NCBI Taxonomy" id="688867"/>
    <lineage>
        <taxon>Bacteria</taxon>
        <taxon>Pseudomonadati</taxon>
        <taxon>Bacteroidota</taxon>
        <taxon>Cytophagia</taxon>
        <taxon>Cytophagales</taxon>
        <taxon>Fulvivirgaceae</taxon>
        <taxon>Ohtaekwangia</taxon>
    </lineage>
</organism>
<gene>
    <name evidence="1" type="ORF">SAMN05660236_2829</name>
</gene>
<protein>
    <submittedName>
        <fullName evidence="1">Uncharacterized protein</fullName>
    </submittedName>
</protein>
<accession>A0A1T5LAC9</accession>
<evidence type="ECO:0000313" key="1">
    <source>
        <dbReference type="EMBL" id="SKC72903.1"/>
    </source>
</evidence>
<reference evidence="1 2" key="1">
    <citation type="submission" date="2017-02" db="EMBL/GenBank/DDBJ databases">
        <authorList>
            <person name="Peterson S.W."/>
        </authorList>
    </citation>
    <scope>NUCLEOTIDE SEQUENCE [LARGE SCALE GENOMIC DNA]</scope>
    <source>
        <strain evidence="1 2">DSM 25262</strain>
    </source>
</reference>
<name>A0A1T5LAC9_9BACT</name>